<dbReference type="EMBL" id="PXYW01000038">
    <property type="protein sequence ID" value="PSR32514.1"/>
    <property type="molecule type" value="Genomic_DNA"/>
</dbReference>
<keyword evidence="3" id="KW-0749">Sporulation</keyword>
<comment type="caution">
    <text evidence="5">The sequence shown here is derived from an EMBL/GenBank/DDBJ whole genome shotgun (WGS) entry which is preliminary data.</text>
</comment>
<dbReference type="PROSITE" id="PS00304">
    <property type="entry name" value="SASP_1"/>
    <property type="match status" value="1"/>
</dbReference>
<name>A0A2T2XDB5_9FIRM</name>
<organism evidence="5 6">
    <name type="scientific">Sulfobacillus benefaciens</name>
    <dbReference type="NCBI Taxonomy" id="453960"/>
    <lineage>
        <taxon>Bacteria</taxon>
        <taxon>Bacillati</taxon>
        <taxon>Bacillota</taxon>
        <taxon>Clostridia</taxon>
        <taxon>Eubacteriales</taxon>
        <taxon>Clostridiales Family XVII. Incertae Sedis</taxon>
        <taxon>Sulfobacillus</taxon>
    </lineage>
</organism>
<dbReference type="Gene3D" id="6.10.10.80">
    <property type="entry name" value="Small, acid-soluble spore protein, alpha/beta type-like"/>
    <property type="match status" value="1"/>
</dbReference>
<dbReference type="Pfam" id="PF00269">
    <property type="entry name" value="SASP"/>
    <property type="match status" value="1"/>
</dbReference>
<dbReference type="PANTHER" id="PTHR36107">
    <property type="entry name" value="SMALL, ACID-SOLUBLE SPORE PROTEIN A"/>
    <property type="match status" value="1"/>
</dbReference>
<gene>
    <name evidence="5" type="ORF">C7B46_13920</name>
</gene>
<comment type="similarity">
    <text evidence="2">Belongs to the alpha/beta-type SASP family.</text>
</comment>
<evidence type="ECO:0000256" key="2">
    <source>
        <dbReference type="ARBA" id="ARBA00005442"/>
    </source>
</evidence>
<evidence type="ECO:0000313" key="6">
    <source>
        <dbReference type="Proteomes" id="UP000242972"/>
    </source>
</evidence>
<dbReference type="GO" id="GO:0006265">
    <property type="term" value="P:DNA topological change"/>
    <property type="evidence" value="ECO:0007669"/>
    <property type="project" value="InterPro"/>
</dbReference>
<dbReference type="InterPro" id="IPR038300">
    <property type="entry name" value="SASP_sf_alpha/beta"/>
</dbReference>
<sequence length="68" mass="7657">MASDRRPLLPKAERALDRLKYEVAADLGLDDDIEQKGWGNMTTRQVGKIGGTMVKRLIQKAEQDLSEE</sequence>
<accession>A0A2T2XDB5</accession>
<dbReference type="PANTHER" id="PTHR36107:SF1">
    <property type="entry name" value="SMALL, ACID-SOLUBLE SPORE PROTEIN A"/>
    <property type="match status" value="1"/>
</dbReference>
<dbReference type="GO" id="GO:0003690">
    <property type="term" value="F:double-stranded DNA binding"/>
    <property type="evidence" value="ECO:0007669"/>
    <property type="project" value="InterPro"/>
</dbReference>
<evidence type="ECO:0000313" key="5">
    <source>
        <dbReference type="EMBL" id="PSR32514.1"/>
    </source>
</evidence>
<keyword evidence="4" id="KW-0238">DNA-binding</keyword>
<dbReference type="InterPro" id="IPR050847">
    <property type="entry name" value="SASP_DNA-binding"/>
</dbReference>
<reference evidence="5 6" key="1">
    <citation type="journal article" date="2014" name="BMC Genomics">
        <title>Comparison of environmental and isolate Sulfobacillus genomes reveals diverse carbon, sulfur, nitrogen, and hydrogen metabolisms.</title>
        <authorList>
            <person name="Justice N.B."/>
            <person name="Norman A."/>
            <person name="Brown C.T."/>
            <person name="Singh A."/>
            <person name="Thomas B.C."/>
            <person name="Banfield J.F."/>
        </authorList>
    </citation>
    <scope>NUCLEOTIDE SEQUENCE [LARGE SCALE GENOMIC DNA]</scope>
    <source>
        <strain evidence="5">AMDSBA4</strain>
    </source>
</reference>
<comment type="function">
    <text evidence="1">SASP are bound to spore DNA. They are double-stranded DNA-binding proteins that cause DNA to change to an a-like conformation. They protect the DNA backbone from chemical and enzymatic cleavage and are thus involved in dormant spore's high resistance to UV light.</text>
</comment>
<evidence type="ECO:0000256" key="4">
    <source>
        <dbReference type="ARBA" id="ARBA00023125"/>
    </source>
</evidence>
<dbReference type="AlphaFoldDB" id="A0A2T2XDB5"/>
<evidence type="ECO:0000256" key="1">
    <source>
        <dbReference type="ARBA" id="ARBA00003863"/>
    </source>
</evidence>
<dbReference type="GO" id="GO:0030435">
    <property type="term" value="P:sporulation resulting in formation of a cellular spore"/>
    <property type="evidence" value="ECO:0007669"/>
    <property type="project" value="UniProtKB-KW"/>
</dbReference>
<evidence type="ECO:0000256" key="3">
    <source>
        <dbReference type="ARBA" id="ARBA00022969"/>
    </source>
</evidence>
<proteinExistence type="inferred from homology"/>
<dbReference type="Proteomes" id="UP000242972">
    <property type="component" value="Unassembled WGS sequence"/>
</dbReference>
<dbReference type="InterPro" id="IPR018126">
    <property type="entry name" value="SASP_alpha/beta-type_CS"/>
</dbReference>
<dbReference type="InterPro" id="IPR001448">
    <property type="entry name" value="SASP_alpha/beta-type"/>
</dbReference>
<protein>
    <submittedName>
        <fullName evidence="5">Spore protein alpha/beta</fullName>
    </submittedName>
</protein>